<reference evidence="5" key="1">
    <citation type="journal article" date="2020" name="G3 (Bethesda)">
        <title>High-Quality Assemblies for Three Invasive Social Wasps from the &lt;i&gt;Vespula&lt;/i&gt; Genus.</title>
        <authorList>
            <person name="Harrop T.W.R."/>
            <person name="Guhlin J."/>
            <person name="McLaughlin G.M."/>
            <person name="Permina E."/>
            <person name="Stockwell P."/>
            <person name="Gilligan J."/>
            <person name="Le Lec M.F."/>
            <person name="Gruber M.A.M."/>
            <person name="Quinn O."/>
            <person name="Lovegrove M."/>
            <person name="Duncan E.J."/>
            <person name="Remnant E.J."/>
            <person name="Van Eeckhoven J."/>
            <person name="Graham B."/>
            <person name="Knapp R.A."/>
            <person name="Langford K.W."/>
            <person name="Kronenberg Z."/>
            <person name="Press M.O."/>
            <person name="Eacker S.M."/>
            <person name="Wilson-Rankin E.E."/>
            <person name="Purcell J."/>
            <person name="Lester P.J."/>
            <person name="Dearden P.K."/>
        </authorList>
    </citation>
    <scope>NUCLEOTIDE SEQUENCE</scope>
    <source>
        <strain evidence="5">Marl-1</strain>
    </source>
</reference>
<evidence type="ECO:0000313" key="5">
    <source>
        <dbReference type="EMBL" id="KAF7403061.1"/>
    </source>
</evidence>
<proteinExistence type="inferred from homology"/>
<dbReference type="PANTHER" id="PTHR23413:SF1">
    <property type="entry name" value="RIBOSOMAL PROTEIN L32"/>
    <property type="match status" value="1"/>
</dbReference>
<name>A0A834KC73_VESVU</name>
<dbReference type="Pfam" id="PF01655">
    <property type="entry name" value="Ribosomal_L32e"/>
    <property type="match status" value="1"/>
</dbReference>
<evidence type="ECO:0000256" key="3">
    <source>
        <dbReference type="ARBA" id="ARBA00023274"/>
    </source>
</evidence>
<dbReference type="GO" id="GO:0022625">
    <property type="term" value="C:cytosolic large ribosomal subunit"/>
    <property type="evidence" value="ECO:0007669"/>
    <property type="project" value="TreeGrafter"/>
</dbReference>
<dbReference type="SUPFAM" id="SSF52042">
    <property type="entry name" value="Ribosomal protein L32e"/>
    <property type="match status" value="1"/>
</dbReference>
<dbReference type="SMART" id="SM01393">
    <property type="entry name" value="Ribosomal_L32e"/>
    <property type="match status" value="1"/>
</dbReference>
<comment type="caution">
    <text evidence="5">The sequence shown here is derived from an EMBL/GenBank/DDBJ whole genome shotgun (WGS) entry which is preliminary data.</text>
</comment>
<evidence type="ECO:0000256" key="1">
    <source>
        <dbReference type="ARBA" id="ARBA00008431"/>
    </source>
</evidence>
<sequence>MDLHKHFIVCAYKRYNVYKLIRRCDKHKKAKGIDNRIQRRFKGQYSIPNVGYGNNKKTHVLLSSFHKVLVRNIKVSDS</sequence>
<evidence type="ECO:0000256" key="4">
    <source>
        <dbReference type="ARBA" id="ARBA00035335"/>
    </source>
</evidence>
<gene>
    <name evidence="5" type="ORF">HZH66_005328</name>
</gene>
<dbReference type="GO" id="GO:0003735">
    <property type="term" value="F:structural constituent of ribosome"/>
    <property type="evidence" value="ECO:0007669"/>
    <property type="project" value="InterPro"/>
</dbReference>
<accession>A0A834KC73</accession>
<dbReference type="AlphaFoldDB" id="A0A834KC73"/>
<dbReference type="PANTHER" id="PTHR23413">
    <property type="entry name" value="60S RIBOSOMAL PROTEIN L32 AND DNA-DIRECTED RNA POLYMERASE II, SUBUNIT N"/>
    <property type="match status" value="1"/>
</dbReference>
<dbReference type="EMBL" id="JACSEA010000004">
    <property type="protein sequence ID" value="KAF7403061.1"/>
    <property type="molecule type" value="Genomic_DNA"/>
</dbReference>
<dbReference type="InterPro" id="IPR001515">
    <property type="entry name" value="Ribosomal_eL32"/>
</dbReference>
<comment type="similarity">
    <text evidence="1">Belongs to the eukaryotic ribosomal protein eL32 family.</text>
</comment>
<evidence type="ECO:0000313" key="6">
    <source>
        <dbReference type="Proteomes" id="UP000614350"/>
    </source>
</evidence>
<keyword evidence="3" id="KW-0687">Ribonucleoprotein</keyword>
<keyword evidence="6" id="KW-1185">Reference proteome</keyword>
<dbReference type="GO" id="GO:0006412">
    <property type="term" value="P:translation"/>
    <property type="evidence" value="ECO:0007669"/>
    <property type="project" value="InterPro"/>
</dbReference>
<dbReference type="Proteomes" id="UP000614350">
    <property type="component" value="Unassembled WGS sequence"/>
</dbReference>
<dbReference type="InterPro" id="IPR036351">
    <property type="entry name" value="Ribosomal_eL32_sf"/>
</dbReference>
<protein>
    <recommendedName>
        <fullName evidence="4">60S ribosomal protein L32</fullName>
    </recommendedName>
</protein>
<keyword evidence="2" id="KW-0689">Ribosomal protein</keyword>
<evidence type="ECO:0000256" key="2">
    <source>
        <dbReference type="ARBA" id="ARBA00022980"/>
    </source>
</evidence>
<organism evidence="5 6">
    <name type="scientific">Vespula vulgaris</name>
    <name type="common">Yellow jacket</name>
    <name type="synonym">Wasp</name>
    <dbReference type="NCBI Taxonomy" id="7454"/>
    <lineage>
        <taxon>Eukaryota</taxon>
        <taxon>Metazoa</taxon>
        <taxon>Ecdysozoa</taxon>
        <taxon>Arthropoda</taxon>
        <taxon>Hexapoda</taxon>
        <taxon>Insecta</taxon>
        <taxon>Pterygota</taxon>
        <taxon>Neoptera</taxon>
        <taxon>Endopterygota</taxon>
        <taxon>Hymenoptera</taxon>
        <taxon>Apocrita</taxon>
        <taxon>Aculeata</taxon>
        <taxon>Vespoidea</taxon>
        <taxon>Vespidae</taxon>
        <taxon>Vespinae</taxon>
        <taxon>Vespula</taxon>
    </lineage>
</organism>